<protein>
    <submittedName>
        <fullName evidence="1">Uncharacterized protein</fullName>
    </submittedName>
</protein>
<dbReference type="Proteomes" id="UP000324222">
    <property type="component" value="Unassembled WGS sequence"/>
</dbReference>
<keyword evidence="2" id="KW-1185">Reference proteome</keyword>
<evidence type="ECO:0000313" key="2">
    <source>
        <dbReference type="Proteomes" id="UP000324222"/>
    </source>
</evidence>
<evidence type="ECO:0000313" key="1">
    <source>
        <dbReference type="EMBL" id="MPC77146.1"/>
    </source>
</evidence>
<name>A0A5B7I5B8_PORTR</name>
<organism evidence="1 2">
    <name type="scientific">Portunus trituberculatus</name>
    <name type="common">Swimming crab</name>
    <name type="synonym">Neptunus trituberculatus</name>
    <dbReference type="NCBI Taxonomy" id="210409"/>
    <lineage>
        <taxon>Eukaryota</taxon>
        <taxon>Metazoa</taxon>
        <taxon>Ecdysozoa</taxon>
        <taxon>Arthropoda</taxon>
        <taxon>Crustacea</taxon>
        <taxon>Multicrustacea</taxon>
        <taxon>Malacostraca</taxon>
        <taxon>Eumalacostraca</taxon>
        <taxon>Eucarida</taxon>
        <taxon>Decapoda</taxon>
        <taxon>Pleocyemata</taxon>
        <taxon>Brachyura</taxon>
        <taxon>Eubrachyura</taxon>
        <taxon>Portunoidea</taxon>
        <taxon>Portunidae</taxon>
        <taxon>Portuninae</taxon>
        <taxon>Portunus</taxon>
    </lineage>
</organism>
<gene>
    <name evidence="1" type="ORF">E2C01_071593</name>
</gene>
<sequence length="13" mass="1390">MAGDRQGRSGKVQ</sequence>
<reference evidence="1 2" key="1">
    <citation type="submission" date="2019-05" db="EMBL/GenBank/DDBJ databases">
        <title>Another draft genome of Portunus trituberculatus and its Hox gene families provides insights of decapod evolution.</title>
        <authorList>
            <person name="Jeong J.-H."/>
            <person name="Song I."/>
            <person name="Kim S."/>
            <person name="Choi T."/>
            <person name="Kim D."/>
            <person name="Ryu S."/>
            <person name="Kim W."/>
        </authorList>
    </citation>
    <scope>NUCLEOTIDE SEQUENCE [LARGE SCALE GENOMIC DNA]</scope>
    <source>
        <tissue evidence="1">Muscle</tissue>
    </source>
</reference>
<proteinExistence type="predicted"/>
<comment type="caution">
    <text evidence="1">The sequence shown here is derived from an EMBL/GenBank/DDBJ whole genome shotgun (WGS) entry which is preliminary data.</text>
</comment>
<dbReference type="EMBL" id="VSRR010045120">
    <property type="protein sequence ID" value="MPC77146.1"/>
    <property type="molecule type" value="Genomic_DNA"/>
</dbReference>
<accession>A0A5B7I5B8</accession>